<reference evidence="1 2" key="2">
    <citation type="journal article" date="2010" name="Stand. Genomic Sci.">
        <title>Complete genome sequence of Xylanimonas cellulosilytica type strain (XIL07).</title>
        <authorList>
            <person name="Foster B."/>
            <person name="Pukall R."/>
            <person name="Abt B."/>
            <person name="Nolan M."/>
            <person name="Glavina Del Rio T."/>
            <person name="Chen F."/>
            <person name="Lucas S."/>
            <person name="Tice H."/>
            <person name="Pitluck S."/>
            <person name="Cheng J.-F."/>
            <person name="Chertkov O."/>
            <person name="Brettin T."/>
            <person name="Han C."/>
            <person name="Detter J.C."/>
            <person name="Bruce D."/>
            <person name="Goodwin L."/>
            <person name="Ivanova N."/>
            <person name="Mavromatis K."/>
            <person name="Pati A."/>
            <person name="Mikhailova N."/>
            <person name="Chen A."/>
            <person name="Palaniappan K."/>
            <person name="Land M."/>
            <person name="Hauser L."/>
            <person name="Chang Y.-J."/>
            <person name="Jeffries C.D."/>
            <person name="Chain P."/>
            <person name="Rohde M."/>
            <person name="Goeker M."/>
            <person name="Bristow J."/>
            <person name="Eisen J.A."/>
            <person name="Markowitz V."/>
            <person name="Hugenholtz P."/>
            <person name="Kyrpides N.C."/>
            <person name="Klenk H.-P."/>
            <person name="Lapidus A."/>
        </authorList>
    </citation>
    <scope>NUCLEOTIDE SEQUENCE [LARGE SCALE GENOMIC DNA]</scope>
    <source>
        <strain evidence="2">DSM 15894 / CECT 5975 / LMG 20990 / XIL07</strain>
    </source>
</reference>
<proteinExistence type="predicted"/>
<dbReference type="EMBL" id="CP001821">
    <property type="protein sequence ID" value="ACZ30022.1"/>
    <property type="molecule type" value="Genomic_DNA"/>
</dbReference>
<dbReference type="HOGENOM" id="CLU_2959910_0_0_11"/>
<reference evidence="2" key="1">
    <citation type="submission" date="2009-11" db="EMBL/GenBank/DDBJ databases">
        <title>The complete chromosome of Xylanimonas cellulosilytica DSM 15894.</title>
        <authorList>
            <consortium name="US DOE Joint Genome Institute (JGI-PGF)"/>
            <person name="Lucas S."/>
            <person name="Copeland A."/>
            <person name="Lapidus A."/>
            <person name="Glavina del Rio T."/>
            <person name="Dalin E."/>
            <person name="Tice H."/>
            <person name="Bruce D."/>
            <person name="Goodwin L."/>
            <person name="Pitluck S."/>
            <person name="Kyrpides N."/>
            <person name="Mavromatis K."/>
            <person name="Ivanova N."/>
            <person name="Mikhailova N."/>
            <person name="Foster B."/>
            <person name="Clum A."/>
            <person name="Brettin T."/>
            <person name="Detter J.C."/>
            <person name="Han C."/>
            <person name="Larimer F."/>
            <person name="Land M."/>
            <person name="Hauser L."/>
            <person name="Markowitz V."/>
            <person name="Cheng J.F."/>
            <person name="Hugenholtz P."/>
            <person name="Woyke T."/>
            <person name="Wu D."/>
            <person name="Gehrich-Schroeter G."/>
            <person name="Schneider S."/>
            <person name="Pukall S.R."/>
            <person name="Klenk H.P."/>
            <person name="Eisen J.A."/>
        </authorList>
    </citation>
    <scope>NUCLEOTIDE SEQUENCE [LARGE SCALE GENOMIC DNA]</scope>
    <source>
        <strain evidence="2">DSM 15894 / CECT 5975 / LMG 20990 / XIL07</strain>
    </source>
</reference>
<gene>
    <name evidence="1" type="ordered locus">Xcel_0991</name>
</gene>
<keyword evidence="2" id="KW-1185">Reference proteome</keyword>
<dbReference type="Proteomes" id="UP000002255">
    <property type="component" value="Chromosome"/>
</dbReference>
<sequence>MPVGWVTKPWCTQRRAGPGGDGCHYSDPIAAATGLVVETLTVTQRRNPTSPPTGGPHRA</sequence>
<name>D1BYU7_XYLCX</name>
<dbReference type="STRING" id="446471.Xcel_0991"/>
<evidence type="ECO:0000313" key="2">
    <source>
        <dbReference type="Proteomes" id="UP000002255"/>
    </source>
</evidence>
<dbReference type="AlphaFoldDB" id="D1BYU7"/>
<evidence type="ECO:0000313" key="1">
    <source>
        <dbReference type="EMBL" id="ACZ30022.1"/>
    </source>
</evidence>
<dbReference type="KEGG" id="xce:Xcel_0991"/>
<organism evidence="1 2">
    <name type="scientific">Xylanimonas cellulosilytica (strain DSM 15894 / JCM 12276 / CECT 5975 / KCTC 9989 / LMG 20990 / NBRC 107835 / XIL07)</name>
    <dbReference type="NCBI Taxonomy" id="446471"/>
    <lineage>
        <taxon>Bacteria</taxon>
        <taxon>Bacillati</taxon>
        <taxon>Actinomycetota</taxon>
        <taxon>Actinomycetes</taxon>
        <taxon>Micrococcales</taxon>
        <taxon>Promicromonosporaceae</taxon>
        <taxon>Xylanimonas</taxon>
    </lineage>
</organism>
<protein>
    <submittedName>
        <fullName evidence="1">Uncharacterized protein</fullName>
    </submittedName>
</protein>
<accession>D1BYU7</accession>